<evidence type="ECO:0000313" key="4">
    <source>
        <dbReference type="Proteomes" id="UP001334084"/>
    </source>
</evidence>
<reference evidence="3" key="1">
    <citation type="journal article" date="2024" name="BMC Genomics">
        <title>Functional annotation of a divergent genome using sequence and structure-based similarity.</title>
        <authorList>
            <person name="Svedberg D."/>
            <person name="Winiger R.R."/>
            <person name="Berg A."/>
            <person name="Sharma H."/>
            <person name="Tellgren-Roth C."/>
            <person name="Debrunner-Vossbrinck B.A."/>
            <person name="Vossbrinck C.R."/>
            <person name="Barandun J."/>
        </authorList>
    </citation>
    <scope>NUCLEOTIDE SEQUENCE</scope>
    <source>
        <strain evidence="3">Illinois isolate</strain>
    </source>
</reference>
<evidence type="ECO:0000256" key="1">
    <source>
        <dbReference type="SAM" id="MobiDB-lite"/>
    </source>
</evidence>
<keyword evidence="2" id="KW-0732">Signal</keyword>
<dbReference type="EMBL" id="CP142729">
    <property type="protein sequence ID" value="WUR03283.1"/>
    <property type="molecule type" value="Genomic_DNA"/>
</dbReference>
<dbReference type="RefSeq" id="XP_065329428.1">
    <property type="nucleotide sequence ID" value="XM_065473356.1"/>
</dbReference>
<dbReference type="Proteomes" id="UP001334084">
    <property type="component" value="Chromosome 4"/>
</dbReference>
<keyword evidence="4" id="KW-1185">Reference proteome</keyword>
<sequence length="336" mass="39113">MIVLFFIVFIIKCSTNMFVIPIGKENGEVYIALNDENFPATYIISEIVDEANPDSSITSYNIISETSNYIGPYYFRFLSSLDKEVLEHFLESHKISNKEDSNLVKEFLDSKIILMAEIKLDTEKCYFIGKMHTNNLLTVDKYSTSEKLHFTRSRSMYDLQWCKFYNYLSDNASLFIPLLYKKNILILPSFVKLKEDKVISNIDTTNDSNFNEKFSLKHSSKETDVTVLYKKICELDKNEQDFDNLNAMDVEKDKNEKHNESILVRSSVISIKEGNYIEKLNGTSTGDKSVRDLDVNEYNIKNKEEHLTDKERADNDDNSNKRPKKIKDGKFFFYTT</sequence>
<protein>
    <submittedName>
        <fullName evidence="3">SP-containing protein</fullName>
    </submittedName>
</protein>
<dbReference type="GeneID" id="90541099"/>
<feature type="chain" id="PRO_5044027913" evidence="2">
    <location>
        <begin position="16"/>
        <end position="336"/>
    </location>
</feature>
<dbReference type="AlphaFoldDB" id="A0AAX4JBQ1"/>
<feature type="region of interest" description="Disordered" evidence="1">
    <location>
        <begin position="303"/>
        <end position="328"/>
    </location>
</feature>
<accession>A0AAX4JBQ1</accession>
<organism evidence="3 4">
    <name type="scientific">Vairimorpha necatrix</name>
    <dbReference type="NCBI Taxonomy" id="6039"/>
    <lineage>
        <taxon>Eukaryota</taxon>
        <taxon>Fungi</taxon>
        <taxon>Fungi incertae sedis</taxon>
        <taxon>Microsporidia</taxon>
        <taxon>Nosematidae</taxon>
        <taxon>Vairimorpha</taxon>
    </lineage>
</organism>
<name>A0AAX4JBQ1_9MICR</name>
<feature type="signal peptide" evidence="2">
    <location>
        <begin position="1"/>
        <end position="15"/>
    </location>
</feature>
<evidence type="ECO:0000313" key="3">
    <source>
        <dbReference type="EMBL" id="WUR03283.1"/>
    </source>
</evidence>
<evidence type="ECO:0000256" key="2">
    <source>
        <dbReference type="SAM" id="SignalP"/>
    </source>
</evidence>
<proteinExistence type="predicted"/>
<gene>
    <name evidence="3" type="ORF">VNE69_04109</name>
</gene>
<dbReference type="KEGG" id="vnx:VNE69_04109"/>